<dbReference type="EMBL" id="QCZG01000003">
    <property type="protein sequence ID" value="PWA13083.1"/>
    <property type="molecule type" value="Genomic_DNA"/>
</dbReference>
<comment type="caution">
    <text evidence="1">The sequence shown here is derived from an EMBL/GenBank/DDBJ whole genome shotgun (WGS) entry which is preliminary data.</text>
</comment>
<dbReference type="NCBIfam" id="TIGR02710">
    <property type="entry name" value="TIGR02710 family CRISPR-associated CARF protein"/>
    <property type="match status" value="1"/>
</dbReference>
<reference evidence="1 2" key="1">
    <citation type="submission" date="2018-04" db="EMBL/GenBank/DDBJ databases">
        <title>Camelliibacillus theae gen. nov., sp. nov., isolated from Pu'er tea.</title>
        <authorList>
            <person name="Niu L."/>
        </authorList>
    </citation>
    <scope>NUCLEOTIDE SEQUENCE [LARGE SCALE GENOMIC DNA]</scope>
    <source>
        <strain evidence="1 2">T8</strain>
    </source>
</reference>
<accession>A0A2U1K7V8</accession>
<sequence length="445" mass="52023">MLNDICRGVRRPTNEVVFIKVLFVTVGGSDKPIVKSINKHKPDYVYFLATEDVGSQSGSRKTVDGEGLVCQDYSDEKRYSIVTQTDLEEKQYEITIVESDNPYSIYSRFIQLISRHIEKRDRVIADYTGGTKSMSAGLVLAAVEFPECELSIVTGNRVDLIKVKSGMERIKKLPRNAVYIQRQFHLCESLITQRNYDSAHKVLDNLSVDEYIEEQSFSRLYYLTKAFDDWDKFNYHAAAEKIDMYKKDELITPFNVLVKKLVKTVEWFENWSPQQKRNPPGSGFLLVYDLLTNAERKASHQLYDDAISRLYRAVEMYEQFCLMTSELRLNTSDLDVERLPKDLRTYYEIKSDEREKKVKISLKEGYDLLKNLDHPVGKVWGNWEKKILDILQKRNHSYLAHGNKPLLKVDYLEMKKIVWDFINECDQSMKFKEGLKEYEQLPRSL</sequence>
<proteinExistence type="predicted"/>
<dbReference type="OrthoDB" id="9770049at2"/>
<dbReference type="Gene3D" id="3.40.50.10770">
    <property type="entry name" value="Hypothetical protein VC1899 like domain (Restriction endonuclease-like)"/>
    <property type="match status" value="1"/>
</dbReference>
<gene>
    <name evidence="1" type="ORF">DCC39_02850</name>
</gene>
<evidence type="ECO:0000313" key="2">
    <source>
        <dbReference type="Proteomes" id="UP000245998"/>
    </source>
</evidence>
<organism evidence="1 2">
    <name type="scientific">Pueribacillus theae</name>
    <dbReference type="NCBI Taxonomy" id="2171751"/>
    <lineage>
        <taxon>Bacteria</taxon>
        <taxon>Bacillati</taxon>
        <taxon>Bacillota</taxon>
        <taxon>Bacilli</taxon>
        <taxon>Bacillales</taxon>
        <taxon>Bacillaceae</taxon>
        <taxon>Pueribacillus</taxon>
    </lineage>
</organism>
<dbReference type="AlphaFoldDB" id="A0A2U1K7V8"/>
<protein>
    <submittedName>
        <fullName evidence="1">TIGR02710 family CRISPR-associated protein</fullName>
    </submittedName>
</protein>
<evidence type="ECO:0000313" key="1">
    <source>
        <dbReference type="EMBL" id="PWA13083.1"/>
    </source>
</evidence>
<dbReference type="InterPro" id="IPR014082">
    <property type="entry name" value="CRISPR-assoc_prot_Cas02710"/>
</dbReference>
<dbReference type="Proteomes" id="UP000245998">
    <property type="component" value="Unassembled WGS sequence"/>
</dbReference>
<keyword evidence="2" id="KW-1185">Reference proteome</keyword>
<dbReference type="Pfam" id="PF09670">
    <property type="entry name" value="Cas_Cas02710"/>
    <property type="match status" value="1"/>
</dbReference>
<name>A0A2U1K7V8_9BACI</name>